<gene>
    <name evidence="1" type="ORF">ACFPP9_00900</name>
</gene>
<dbReference type="Proteomes" id="UP001596150">
    <property type="component" value="Unassembled WGS sequence"/>
</dbReference>
<dbReference type="Pfam" id="PF06698">
    <property type="entry name" value="DUF1192"/>
    <property type="match status" value="1"/>
</dbReference>
<sequence length="63" mass="6908">MALFDDVPAEKPVPHRIGEDLSRLSIDELTDRIDLLEGEIGRLREAIAAKTASRAAASSFFKP</sequence>
<evidence type="ECO:0000313" key="2">
    <source>
        <dbReference type="Proteomes" id="UP001596150"/>
    </source>
</evidence>
<protein>
    <submittedName>
        <fullName evidence="1">DUF1192 domain-containing protein</fullName>
    </submittedName>
</protein>
<name>A0ABW0PRJ6_9HYPH</name>
<dbReference type="RefSeq" id="WP_266344929.1">
    <property type="nucleotide sequence ID" value="NZ_JAPKNH010000006.1"/>
</dbReference>
<dbReference type="InterPro" id="IPR009579">
    <property type="entry name" value="DUF1192"/>
</dbReference>
<reference evidence="2" key="1">
    <citation type="journal article" date="2019" name="Int. J. Syst. Evol. Microbiol.">
        <title>The Global Catalogue of Microorganisms (GCM) 10K type strain sequencing project: providing services to taxonomists for standard genome sequencing and annotation.</title>
        <authorList>
            <consortium name="The Broad Institute Genomics Platform"/>
            <consortium name="The Broad Institute Genome Sequencing Center for Infectious Disease"/>
            <person name="Wu L."/>
            <person name="Ma J."/>
        </authorList>
    </citation>
    <scope>NUCLEOTIDE SEQUENCE [LARGE SCALE GENOMIC DNA]</scope>
    <source>
        <strain evidence="2">KACC 12633</strain>
    </source>
</reference>
<accession>A0ABW0PRJ6</accession>
<organism evidence="1 2">
    <name type="scientific">Kaistia terrae</name>
    <dbReference type="NCBI Taxonomy" id="537017"/>
    <lineage>
        <taxon>Bacteria</taxon>
        <taxon>Pseudomonadati</taxon>
        <taxon>Pseudomonadota</taxon>
        <taxon>Alphaproteobacteria</taxon>
        <taxon>Hyphomicrobiales</taxon>
        <taxon>Kaistiaceae</taxon>
        <taxon>Kaistia</taxon>
    </lineage>
</organism>
<comment type="caution">
    <text evidence="1">The sequence shown here is derived from an EMBL/GenBank/DDBJ whole genome shotgun (WGS) entry which is preliminary data.</text>
</comment>
<dbReference type="EMBL" id="JBHSML010000001">
    <property type="protein sequence ID" value="MFC5514312.1"/>
    <property type="molecule type" value="Genomic_DNA"/>
</dbReference>
<proteinExistence type="predicted"/>
<evidence type="ECO:0000313" key="1">
    <source>
        <dbReference type="EMBL" id="MFC5514312.1"/>
    </source>
</evidence>
<keyword evidence="2" id="KW-1185">Reference proteome</keyword>